<dbReference type="AlphaFoldDB" id="D6SSY2"/>
<dbReference type="PROSITE" id="PS50983">
    <property type="entry name" value="FE_B12_PBP"/>
    <property type="match status" value="1"/>
</dbReference>
<name>D6SSY2_9BACT</name>
<dbReference type="Pfam" id="PF01497">
    <property type="entry name" value="Peripla_BP_2"/>
    <property type="match status" value="1"/>
</dbReference>
<dbReference type="PANTHER" id="PTHR30535:SF34">
    <property type="entry name" value="MOLYBDATE-BINDING PROTEIN MOLA"/>
    <property type="match status" value="1"/>
</dbReference>
<dbReference type="GO" id="GO:0071281">
    <property type="term" value="P:cellular response to iron ion"/>
    <property type="evidence" value="ECO:0007669"/>
    <property type="project" value="TreeGrafter"/>
</dbReference>
<evidence type="ECO:0000313" key="3">
    <source>
        <dbReference type="EMBL" id="EFI33798.1"/>
    </source>
</evidence>
<dbReference type="InterPro" id="IPR002491">
    <property type="entry name" value="ABC_transptr_periplasmic_BD"/>
</dbReference>
<dbReference type="PANTHER" id="PTHR30535">
    <property type="entry name" value="VITAMIN B12-BINDING PROTEIN"/>
    <property type="match status" value="1"/>
</dbReference>
<accession>D6SSY2</accession>
<dbReference type="Gene3D" id="3.40.50.1980">
    <property type="entry name" value="Nitrogenase molybdenum iron protein domain"/>
    <property type="match status" value="2"/>
</dbReference>
<keyword evidence="4" id="KW-1185">Reference proteome</keyword>
<evidence type="ECO:0000259" key="2">
    <source>
        <dbReference type="PROSITE" id="PS50983"/>
    </source>
</evidence>
<dbReference type="InterPro" id="IPR050902">
    <property type="entry name" value="ABC_Transporter_SBP"/>
</dbReference>
<sequence>MKIKTTFTIFCVFLALIYSGCQALASEMKILDQQTIQDQGGRTIQVDEPFERIISLYGAHTENLFSLGLNQEVIGVGMNECYPPQALERPSFSYQEGPEKILAHRPDLVLVRPMIDWAYPRLMDTLERSGITIVSLQPGSKDEMFKYWKILGILTGKEEQALQMQENFKAGLEYARSLTAHVEDKKGVFFESIHEQLKTFSPDSMPMLVLEAAGGENAALDARQVRGTNIADFGQEKLLSRADKVQVYLSQQGPMNQASPENIKKRPGLHLLKAVQQNRVYAIDEVLVSRPTMRLLQGIYVVGEHLYPDIFHEDTREKLDNYRKMQGSESEDS</sequence>
<comment type="caution">
    <text evidence="3">The sequence shown here is derived from an EMBL/GenBank/DDBJ whole genome shotgun (WGS) entry which is preliminary data.</text>
</comment>
<reference evidence="3" key="1">
    <citation type="submission" date="2010-05" db="EMBL/GenBank/DDBJ databases">
        <title>The draft genome of Desulfonatronospira thiodismutans ASO3-1.</title>
        <authorList>
            <consortium name="US DOE Joint Genome Institute (JGI-PGF)"/>
            <person name="Lucas S."/>
            <person name="Copeland A."/>
            <person name="Lapidus A."/>
            <person name="Cheng J.-F."/>
            <person name="Bruce D."/>
            <person name="Goodwin L."/>
            <person name="Pitluck S."/>
            <person name="Chertkov O."/>
            <person name="Brettin T."/>
            <person name="Detter J.C."/>
            <person name="Han C."/>
            <person name="Land M.L."/>
            <person name="Hauser L."/>
            <person name="Kyrpides N."/>
            <person name="Mikhailova N."/>
            <person name="Muyzer G."/>
            <person name="Woyke T."/>
        </authorList>
    </citation>
    <scope>NUCLEOTIDE SEQUENCE [LARGE SCALE GENOMIC DNA]</scope>
    <source>
        <strain evidence="3">ASO3-1</strain>
    </source>
</reference>
<feature type="domain" description="Fe/B12 periplasmic-binding" evidence="2">
    <location>
        <begin position="52"/>
        <end position="310"/>
    </location>
</feature>
<dbReference type="SUPFAM" id="SSF53807">
    <property type="entry name" value="Helical backbone' metal receptor"/>
    <property type="match status" value="1"/>
</dbReference>
<gene>
    <name evidence="3" type="ORF">Dthio_PD1137</name>
</gene>
<protein>
    <submittedName>
        <fullName evidence="3">Periplasmic binding protein</fullName>
    </submittedName>
</protein>
<organism evidence="3 4">
    <name type="scientific">Desulfonatronospira thiodismutans ASO3-1</name>
    <dbReference type="NCBI Taxonomy" id="555779"/>
    <lineage>
        <taxon>Bacteria</taxon>
        <taxon>Pseudomonadati</taxon>
        <taxon>Thermodesulfobacteriota</taxon>
        <taxon>Desulfovibrionia</taxon>
        <taxon>Desulfovibrionales</taxon>
        <taxon>Desulfonatronovibrionaceae</taxon>
        <taxon>Desulfonatronospira</taxon>
    </lineage>
</organism>
<proteinExistence type="predicted"/>
<feature type="chain" id="PRO_5003087950" evidence="1">
    <location>
        <begin position="26"/>
        <end position="333"/>
    </location>
</feature>
<evidence type="ECO:0000313" key="4">
    <source>
        <dbReference type="Proteomes" id="UP000005496"/>
    </source>
</evidence>
<dbReference type="EMBL" id="ACJN02000003">
    <property type="protein sequence ID" value="EFI33798.1"/>
    <property type="molecule type" value="Genomic_DNA"/>
</dbReference>
<feature type="signal peptide" evidence="1">
    <location>
        <begin position="1"/>
        <end position="25"/>
    </location>
</feature>
<dbReference type="RefSeq" id="WP_008871147.1">
    <property type="nucleotide sequence ID" value="NZ_ACJN02000003.1"/>
</dbReference>
<dbReference type="Proteomes" id="UP000005496">
    <property type="component" value="Unassembled WGS sequence"/>
</dbReference>
<dbReference type="eggNOG" id="COG0614">
    <property type="taxonomic scope" value="Bacteria"/>
</dbReference>
<keyword evidence="1" id="KW-0732">Signal</keyword>
<evidence type="ECO:0000256" key="1">
    <source>
        <dbReference type="SAM" id="SignalP"/>
    </source>
</evidence>